<dbReference type="Gene3D" id="2.60.40.10">
    <property type="entry name" value="Immunoglobulins"/>
    <property type="match status" value="1"/>
</dbReference>
<organism evidence="4 5">
    <name type="scientific">Archaeoglobus veneficus (strain DSM 11195 / SNP6)</name>
    <dbReference type="NCBI Taxonomy" id="693661"/>
    <lineage>
        <taxon>Archaea</taxon>
        <taxon>Methanobacteriati</taxon>
        <taxon>Methanobacteriota</taxon>
        <taxon>Archaeoglobi</taxon>
        <taxon>Archaeoglobales</taxon>
        <taxon>Archaeoglobaceae</taxon>
        <taxon>Archaeoglobus</taxon>
    </lineage>
</organism>
<dbReference type="eggNOG" id="arCOG02546">
    <property type="taxonomic scope" value="Archaea"/>
</dbReference>
<accession>F2KN48</accession>
<protein>
    <submittedName>
        <fullName evidence="4">von Willebrand factor type A</fullName>
    </submittedName>
</protein>
<evidence type="ECO:0000259" key="3">
    <source>
        <dbReference type="PROSITE" id="PS50234"/>
    </source>
</evidence>
<dbReference type="Gene3D" id="3.40.50.410">
    <property type="entry name" value="von Willebrand factor, type A domain"/>
    <property type="match status" value="1"/>
</dbReference>
<dbReference type="HOGENOM" id="CLU_336996_0_0_2"/>
<dbReference type="InterPro" id="IPR036465">
    <property type="entry name" value="vWFA_dom_sf"/>
</dbReference>
<dbReference type="Pfam" id="PF00092">
    <property type="entry name" value="VWA"/>
    <property type="match status" value="1"/>
</dbReference>
<dbReference type="EMBL" id="CP002588">
    <property type="protein sequence ID" value="AEA46149.1"/>
    <property type="molecule type" value="Genomic_DNA"/>
</dbReference>
<name>F2KN48_ARCVS</name>
<reference evidence="4 5" key="1">
    <citation type="submission" date="2011-03" db="EMBL/GenBank/DDBJ databases">
        <title>The complete genome of Archaeoglobus veneficus SNP6.</title>
        <authorList>
            <consortium name="US DOE Joint Genome Institute (JGI-PGF)"/>
            <person name="Lucas S."/>
            <person name="Copeland A."/>
            <person name="Lapidus A."/>
            <person name="Bruce D."/>
            <person name="Goodwin L."/>
            <person name="Pitluck S."/>
            <person name="Kyrpides N."/>
            <person name="Mavromatis K."/>
            <person name="Pagani I."/>
            <person name="Ivanova N."/>
            <person name="Mikhailova N."/>
            <person name="Lu M."/>
            <person name="Detter J.C."/>
            <person name="Tapia R."/>
            <person name="Han C."/>
            <person name="Land M."/>
            <person name="Hauser L."/>
            <person name="Markowitz V."/>
            <person name="Cheng J.-F."/>
            <person name="Hugenholtz P."/>
            <person name="Woyke T."/>
            <person name="Wu D."/>
            <person name="Spring S."/>
            <person name="Brambilla E."/>
            <person name="Klenk H.-P."/>
            <person name="Eisen J.A."/>
        </authorList>
    </citation>
    <scope>NUCLEOTIDE SEQUENCE [LARGE SCALE GENOMIC DNA]</scope>
    <source>
        <strain>SNP6</strain>
    </source>
</reference>
<dbReference type="PANTHER" id="PTHR22588">
    <property type="entry name" value="VWFA DOMAIN-CONTAINING PROTEIN"/>
    <property type="match status" value="1"/>
</dbReference>
<keyword evidence="1" id="KW-0472">Membrane</keyword>
<dbReference type="CDD" id="cd00146">
    <property type="entry name" value="PKD"/>
    <property type="match status" value="1"/>
</dbReference>
<dbReference type="eggNOG" id="arCOG02902">
    <property type="taxonomic scope" value="Archaea"/>
</dbReference>
<dbReference type="SMART" id="SM00327">
    <property type="entry name" value="VWA"/>
    <property type="match status" value="1"/>
</dbReference>
<dbReference type="InterPro" id="IPR001434">
    <property type="entry name" value="OmcB-like_DUF11"/>
</dbReference>
<dbReference type="KEGG" id="ave:Arcve_0108"/>
<dbReference type="PROSITE" id="PS50093">
    <property type="entry name" value="PKD"/>
    <property type="match status" value="1"/>
</dbReference>
<dbReference type="OrthoDB" id="3296at2157"/>
<dbReference type="RefSeq" id="WP_013682825.1">
    <property type="nucleotide sequence ID" value="NC_015320.1"/>
</dbReference>
<dbReference type="GeneID" id="10393200"/>
<dbReference type="CDD" id="cd00198">
    <property type="entry name" value="vWFA"/>
    <property type="match status" value="1"/>
</dbReference>
<dbReference type="SUPFAM" id="SSF49299">
    <property type="entry name" value="PKD domain"/>
    <property type="match status" value="1"/>
</dbReference>
<dbReference type="InterPro" id="IPR052229">
    <property type="entry name" value="Collagen-VI/PIF"/>
</dbReference>
<proteinExistence type="predicted"/>
<dbReference type="SUPFAM" id="SSF53300">
    <property type="entry name" value="vWA-like"/>
    <property type="match status" value="1"/>
</dbReference>
<dbReference type="SMART" id="SM00089">
    <property type="entry name" value="PKD"/>
    <property type="match status" value="1"/>
</dbReference>
<dbReference type="InterPro" id="IPR022409">
    <property type="entry name" value="PKD/Chitinase_dom"/>
</dbReference>
<dbReference type="InterPro" id="IPR013783">
    <property type="entry name" value="Ig-like_fold"/>
</dbReference>
<feature type="domain" description="VWFA" evidence="3">
    <location>
        <begin position="521"/>
        <end position="674"/>
    </location>
</feature>
<dbReference type="PANTHER" id="PTHR22588:SF3">
    <property type="entry name" value="VWFA DOMAIN-CONTAINING PROTEIN"/>
    <property type="match status" value="1"/>
</dbReference>
<evidence type="ECO:0000313" key="5">
    <source>
        <dbReference type="Proteomes" id="UP000008136"/>
    </source>
</evidence>
<dbReference type="InterPro" id="IPR002035">
    <property type="entry name" value="VWF_A"/>
</dbReference>
<keyword evidence="1" id="KW-1133">Transmembrane helix</keyword>
<dbReference type="Pfam" id="PF18911">
    <property type="entry name" value="PKD_4"/>
    <property type="match status" value="1"/>
</dbReference>
<dbReference type="AlphaFoldDB" id="F2KN48"/>
<dbReference type="InterPro" id="IPR035986">
    <property type="entry name" value="PKD_dom_sf"/>
</dbReference>
<evidence type="ECO:0000259" key="2">
    <source>
        <dbReference type="PROSITE" id="PS50093"/>
    </source>
</evidence>
<dbReference type="eggNOG" id="arCOG03926">
    <property type="taxonomic scope" value="Archaea"/>
</dbReference>
<feature type="transmembrane region" description="Helical" evidence="1">
    <location>
        <begin position="12"/>
        <end position="34"/>
    </location>
</feature>
<evidence type="ECO:0000256" key="1">
    <source>
        <dbReference type="SAM" id="Phobius"/>
    </source>
</evidence>
<gene>
    <name evidence="4" type="ordered locus">Arcve_0108</name>
</gene>
<feature type="domain" description="PKD" evidence="2">
    <location>
        <begin position="152"/>
        <end position="241"/>
    </location>
</feature>
<dbReference type="Proteomes" id="UP000008136">
    <property type="component" value="Chromosome"/>
</dbReference>
<dbReference type="Pfam" id="PF01345">
    <property type="entry name" value="DUF11"/>
    <property type="match status" value="1"/>
</dbReference>
<sequence length="790" mass="86397">MRTRKQSSCKAVSVLIEYILITGILTVFMGFIMLQLNDLLVDTPTSIAMKNQFEDIGNQIATKLVDMALVAPQNGYIKAKIHMPYRIGEYDFKAAFTTVGGNRTLMLTSERLGRTEYIPLSGIALEVFPSGETFSVKPDHELVFSRSFHVLPTAVAVAHPTNATVDQSVTFDMTYSSGEGSLSFKWEFGDGSSTSWLSYDPNNPSTALVQHSYSSSGTYTAKLTVCDSYGYCDTDTINITVNPSTPDPTLYVDKFVVPEVAQPGEPVRITIFLSGEGIAETSRNISIMHVIDVSGSMDPDYYGDNGYTIYKSDYGVATPAKWEGSVYVDDSFQKLAIEAYSENGKDVDLWVKSPDGDFARAQYAIPNGEMYYVTNPVEGNWSIAVVADYPTGYDTVHVDIYKKSGGTWYLVDSHNFTLYAAPQTFTINVPSVENLKIEATPVNGTKELHLWVEDGGLYGPYSSSNGEAYETTNAGGTYTAYVVADFPYGEQEFYLNVYIAKIDAAKIAAKTFNGFLKSSDQVGVAYFGGDVPGGYTPRYDVSQTLTNDTLSANNSIDDLWAYGGTPMGGGIKVARQELVANTAPGNIPVMIVLSDGNPTLTSDGTASETLAIQEAIEEAETTKQTTIGGEQILIYTIGFGNDANETLLKQIATSPDYYYFAATSEELSSIYRQIAKELKEKAAKNVTITDVLPEGVELVAEPSNANVTYDASTGYTTIQWNLSSIRINETWTASFFVTIEKEGITETNVFELSNVTYLPYPFTGVSYNTIYLPVCEVNVTRTEAEKVELK</sequence>
<keyword evidence="5" id="KW-1185">Reference proteome</keyword>
<keyword evidence="1" id="KW-0812">Transmembrane</keyword>
<dbReference type="PROSITE" id="PS50234">
    <property type="entry name" value="VWFA"/>
    <property type="match status" value="1"/>
</dbReference>
<evidence type="ECO:0000313" key="4">
    <source>
        <dbReference type="EMBL" id="AEA46149.1"/>
    </source>
</evidence>
<dbReference type="STRING" id="693661.Arcve_0108"/>
<dbReference type="InterPro" id="IPR000601">
    <property type="entry name" value="PKD_dom"/>
</dbReference>